<dbReference type="GO" id="GO:0005524">
    <property type="term" value="F:ATP binding"/>
    <property type="evidence" value="ECO:0007669"/>
    <property type="project" value="UniProtKB-KW"/>
</dbReference>
<dbReference type="WBParaSite" id="PEQ_0000217101-mRNA-1">
    <property type="protein sequence ID" value="PEQ_0000217101-mRNA-1"/>
    <property type="gene ID" value="PEQ_0000217101"/>
</dbReference>
<evidence type="ECO:0000313" key="5">
    <source>
        <dbReference type="WBParaSite" id="PEQ_0000217101-mRNA-1"/>
    </source>
</evidence>
<reference evidence="5" key="1">
    <citation type="submission" date="2022-11" db="UniProtKB">
        <authorList>
            <consortium name="WormBaseParasite"/>
        </authorList>
    </citation>
    <scope>IDENTIFICATION</scope>
</reference>
<dbReference type="InterPro" id="IPR003439">
    <property type="entry name" value="ABC_transporter-like_ATP-bd"/>
</dbReference>
<name>A0A914R6T5_PAREQ</name>
<evidence type="ECO:0000313" key="4">
    <source>
        <dbReference type="Proteomes" id="UP000887564"/>
    </source>
</evidence>
<keyword evidence="2" id="KW-0067">ATP-binding</keyword>
<dbReference type="InterPro" id="IPR027417">
    <property type="entry name" value="P-loop_NTPase"/>
</dbReference>
<dbReference type="PANTHER" id="PTHR24223">
    <property type="entry name" value="ATP-BINDING CASSETTE SUB-FAMILY C"/>
    <property type="match status" value="1"/>
</dbReference>
<dbReference type="AlphaFoldDB" id="A0A914R6T5"/>
<dbReference type="PANTHER" id="PTHR24223:SF447">
    <property type="entry name" value="MULTIDRUG RESISTANCE-ASSOCIATED PROTEIN 5"/>
    <property type="match status" value="1"/>
</dbReference>
<dbReference type="GO" id="GO:0016887">
    <property type="term" value="F:ATP hydrolysis activity"/>
    <property type="evidence" value="ECO:0007669"/>
    <property type="project" value="InterPro"/>
</dbReference>
<dbReference type="Proteomes" id="UP000887564">
    <property type="component" value="Unplaced"/>
</dbReference>
<dbReference type="Pfam" id="PF00005">
    <property type="entry name" value="ABC_tran"/>
    <property type="match status" value="1"/>
</dbReference>
<dbReference type="Gene3D" id="3.40.50.300">
    <property type="entry name" value="P-loop containing nucleotide triphosphate hydrolases"/>
    <property type="match status" value="1"/>
</dbReference>
<organism evidence="4 5">
    <name type="scientific">Parascaris equorum</name>
    <name type="common">Equine roundworm</name>
    <dbReference type="NCBI Taxonomy" id="6256"/>
    <lineage>
        <taxon>Eukaryota</taxon>
        <taxon>Metazoa</taxon>
        <taxon>Ecdysozoa</taxon>
        <taxon>Nematoda</taxon>
        <taxon>Chromadorea</taxon>
        <taxon>Rhabditida</taxon>
        <taxon>Spirurina</taxon>
        <taxon>Ascaridomorpha</taxon>
        <taxon>Ascaridoidea</taxon>
        <taxon>Ascarididae</taxon>
        <taxon>Parascaris</taxon>
    </lineage>
</organism>
<evidence type="ECO:0000256" key="2">
    <source>
        <dbReference type="ARBA" id="ARBA00022840"/>
    </source>
</evidence>
<dbReference type="SUPFAM" id="SSF52540">
    <property type="entry name" value="P-loop containing nucleoside triphosphate hydrolases"/>
    <property type="match status" value="1"/>
</dbReference>
<proteinExistence type="predicted"/>
<dbReference type="GO" id="GO:0042626">
    <property type="term" value="F:ATPase-coupled transmembrane transporter activity"/>
    <property type="evidence" value="ECO:0007669"/>
    <property type="project" value="TreeGrafter"/>
</dbReference>
<accession>A0A914R6T5</accession>
<sequence>MYPLTWGTISIDGVNIAHVGLHRLRRSMAIIPQDPALFAGTIRFNLDPNQEFTDDQLWNALEKTFLKDMVSSLDNKLEATVTEGGRNLSVGERQLMCMARAILRSDEFYSNNLLSRRVRIVVLDEATGSLDVSMDRLVQKCLKEALAECTVFMIAHRLENVLSMNKLLYMSQAK</sequence>
<evidence type="ECO:0000259" key="3">
    <source>
        <dbReference type="Pfam" id="PF00005"/>
    </source>
</evidence>
<keyword evidence="1" id="KW-0547">Nucleotide-binding</keyword>
<protein>
    <submittedName>
        <fullName evidence="5">ABC transporter domain-containing protein</fullName>
    </submittedName>
</protein>
<dbReference type="InterPro" id="IPR050173">
    <property type="entry name" value="ABC_transporter_C-like"/>
</dbReference>
<feature type="domain" description="ABC transporter" evidence="3">
    <location>
        <begin position="5"/>
        <end position="107"/>
    </location>
</feature>
<evidence type="ECO:0000256" key="1">
    <source>
        <dbReference type="ARBA" id="ARBA00022741"/>
    </source>
</evidence>
<dbReference type="GO" id="GO:0016020">
    <property type="term" value="C:membrane"/>
    <property type="evidence" value="ECO:0007669"/>
    <property type="project" value="TreeGrafter"/>
</dbReference>
<keyword evidence="4" id="KW-1185">Reference proteome</keyword>